<comment type="caution">
    <text evidence="2">The sequence shown here is derived from an EMBL/GenBank/DDBJ whole genome shotgun (WGS) entry which is preliminary data.</text>
</comment>
<gene>
    <name evidence="2" type="ORF">ACFQMA_10810</name>
</gene>
<dbReference type="GeneID" id="78820602"/>
<keyword evidence="3" id="KW-1185">Reference proteome</keyword>
<sequence>MDESDIYDNRSQFIQHAVDQQIQRDKGVGGDTAPQSAQSGANAEQMDRVAETVERMANRMESLEDRLEDATRSMRAGGSVTEETTTAVWSALPTAPERATTAEGIAEGLDVGAETVRVALESLHNDTGSAVEKREIQQIEEGDGMTTITDHQGRTLEIEDAGRGIRRRNPLWWRRE</sequence>
<dbReference type="RefSeq" id="WP_274325875.1">
    <property type="nucleotide sequence ID" value="NZ_CP118158.1"/>
</dbReference>
<name>A0ABD5Y3F7_9EURY</name>
<feature type="region of interest" description="Disordered" evidence="1">
    <location>
        <begin position="19"/>
        <end position="48"/>
    </location>
</feature>
<proteinExistence type="predicted"/>
<evidence type="ECO:0000256" key="1">
    <source>
        <dbReference type="SAM" id="MobiDB-lite"/>
    </source>
</evidence>
<feature type="region of interest" description="Disordered" evidence="1">
    <location>
        <begin position="67"/>
        <end position="88"/>
    </location>
</feature>
<reference evidence="2 3" key="1">
    <citation type="journal article" date="2019" name="Int. J. Syst. Evol. Microbiol.">
        <title>The Global Catalogue of Microorganisms (GCM) 10K type strain sequencing project: providing services to taxonomists for standard genome sequencing and annotation.</title>
        <authorList>
            <consortium name="The Broad Institute Genomics Platform"/>
            <consortium name="The Broad Institute Genome Sequencing Center for Infectious Disease"/>
            <person name="Wu L."/>
            <person name="Ma J."/>
        </authorList>
    </citation>
    <scope>NUCLEOTIDE SEQUENCE [LARGE SCALE GENOMIC DNA]</scope>
    <source>
        <strain evidence="2 3">XZYJT29</strain>
    </source>
</reference>
<organism evidence="2 3">
    <name type="scientific">Halosimplex aquaticum</name>
    <dbReference type="NCBI Taxonomy" id="3026162"/>
    <lineage>
        <taxon>Archaea</taxon>
        <taxon>Methanobacteriati</taxon>
        <taxon>Methanobacteriota</taxon>
        <taxon>Stenosarchaea group</taxon>
        <taxon>Halobacteria</taxon>
        <taxon>Halobacteriales</taxon>
        <taxon>Haloarculaceae</taxon>
        <taxon>Halosimplex</taxon>
    </lineage>
</organism>
<evidence type="ECO:0000313" key="3">
    <source>
        <dbReference type="Proteomes" id="UP001596432"/>
    </source>
</evidence>
<dbReference type="AlphaFoldDB" id="A0ABD5Y3F7"/>
<feature type="compositionally biased region" description="Polar residues" evidence="1">
    <location>
        <begin position="33"/>
        <end position="42"/>
    </location>
</feature>
<dbReference type="Proteomes" id="UP001596432">
    <property type="component" value="Unassembled WGS sequence"/>
</dbReference>
<accession>A0ABD5Y3F7</accession>
<dbReference type="EMBL" id="JBHTAS010000001">
    <property type="protein sequence ID" value="MFC7140315.1"/>
    <property type="molecule type" value="Genomic_DNA"/>
</dbReference>
<protein>
    <submittedName>
        <fullName evidence="2">Uncharacterized protein</fullName>
    </submittedName>
</protein>
<evidence type="ECO:0000313" key="2">
    <source>
        <dbReference type="EMBL" id="MFC7140315.1"/>
    </source>
</evidence>